<dbReference type="InterPro" id="IPR010935">
    <property type="entry name" value="SMC_hinge"/>
</dbReference>
<evidence type="ECO:0000256" key="4">
    <source>
        <dbReference type="ARBA" id="ARBA00022840"/>
    </source>
</evidence>
<protein>
    <recommendedName>
        <fullName evidence="10">SMC hinge domain-containing protein</fullName>
    </recommendedName>
</protein>
<dbReference type="InterPro" id="IPR024704">
    <property type="entry name" value="SMC"/>
</dbReference>
<keyword evidence="3" id="KW-0547">Nucleotide-binding</keyword>
<evidence type="ECO:0000313" key="11">
    <source>
        <dbReference type="EMBL" id="CAD6195019.1"/>
    </source>
</evidence>
<feature type="compositionally biased region" description="Basic and acidic residues" evidence="9">
    <location>
        <begin position="1425"/>
        <end position="1440"/>
    </location>
</feature>
<dbReference type="InterPro" id="IPR036277">
    <property type="entry name" value="SMC_hinge_sf"/>
</dbReference>
<feature type="compositionally biased region" description="Basic and acidic residues" evidence="9">
    <location>
        <begin position="412"/>
        <end position="439"/>
    </location>
</feature>
<dbReference type="SUPFAM" id="SSF52540">
    <property type="entry name" value="P-loop containing nucleoside triphosphate hydrolases"/>
    <property type="match status" value="1"/>
</dbReference>
<keyword evidence="7" id="KW-0539">Nucleus</keyword>
<feature type="compositionally biased region" description="Basic residues" evidence="9">
    <location>
        <begin position="28"/>
        <end position="39"/>
    </location>
</feature>
<feature type="coiled-coil region" evidence="8">
    <location>
        <begin position="1166"/>
        <end position="1193"/>
    </location>
</feature>
<dbReference type="SMART" id="SM00968">
    <property type="entry name" value="SMC_hinge"/>
    <property type="match status" value="1"/>
</dbReference>
<dbReference type="GO" id="GO:0007076">
    <property type="term" value="P:mitotic chromosome condensation"/>
    <property type="evidence" value="ECO:0007669"/>
    <property type="project" value="TreeGrafter"/>
</dbReference>
<dbReference type="Proteomes" id="UP000835052">
    <property type="component" value="Unassembled WGS sequence"/>
</dbReference>
<gene>
    <name evidence="11" type="ORF">CAUJ_LOCUS10938</name>
</gene>
<feature type="region of interest" description="Disordered" evidence="9">
    <location>
        <begin position="1422"/>
        <end position="1534"/>
    </location>
</feature>
<feature type="compositionally biased region" description="Basic and acidic residues" evidence="9">
    <location>
        <begin position="1467"/>
        <end position="1478"/>
    </location>
</feature>
<evidence type="ECO:0000256" key="5">
    <source>
        <dbReference type="ARBA" id="ARBA00023054"/>
    </source>
</evidence>
<dbReference type="PIRSF" id="PIRSF005719">
    <property type="entry name" value="SMC"/>
    <property type="match status" value="1"/>
</dbReference>
<dbReference type="PANTHER" id="PTHR18937">
    <property type="entry name" value="STRUCTURAL MAINTENANCE OF CHROMOSOMES SMC FAMILY MEMBER"/>
    <property type="match status" value="1"/>
</dbReference>
<comment type="similarity">
    <text evidence="2">Belongs to the SMC family. SMC4 subfamily.</text>
</comment>
<dbReference type="Pfam" id="PF02463">
    <property type="entry name" value="SMC_N"/>
    <property type="match status" value="1"/>
</dbReference>
<evidence type="ECO:0000256" key="9">
    <source>
        <dbReference type="SAM" id="MobiDB-lite"/>
    </source>
</evidence>
<feature type="coiled-coil region" evidence="8">
    <location>
        <begin position="935"/>
        <end position="1051"/>
    </location>
</feature>
<sequence>MPPKKRHANSPEPASDESISEPEEEKRPKKKTSRIKPKKDKKEIEENQPADTGPAHHEDFDENEDLLGLPIPPRPDLSFGPGKGRLVIVKMNVFNFKSYYGRTCIGPFHKCFTSVIGPNGSGKSNVIDALLFVFGFRSSKIRSKKISSLIHKSSNHLCDHCSVEIVFERIIENDENSEDFEIIQNSRLAVSRTAYSDNTSKYAINGKTKSFKEVEETLRYAGIDLVHNRFLILQGEVEAISMMKPIGLNPNEEGMLEYLDDIIGTCRFMQIIKKFDCRLEKLQATLSIHKIRKDMARSDKEELEPVVKETLRFLRRENEATSIRSKLLQIEKITHLDHVQPTQAEFDAKQSEFEAARKRKKEIVAELKGFDEADQQLATERTTALDEIDSTKKQIEDAETSQKRRKNNIKRVKQDLSKLNTRLDEEKKKREEKMAVPEKSAKKIEALKAESEELKRKRRKNAKQKMDEALPVFENQSELAQKEKKEIEEEFGKRNTVFNEIKSKTTIAEAELSDLRKIASKDKNRLIEFKNALADTEQRLEKEKKELVEINEKLPEDEKSLKETQKAVENAQPQKQKLANEVRTLNSEISQRKNTISNDKDQDRLYNELEVARLNGTLPGLIGRLGDLATIEEKYDVALCSNMLGNLNNYVCETKDDAEKAIDFLAKNQIGRASFVCMDVIPSYQKEMAAGNFPAPRAFDLLKISEDRLRKVFYHSLFDTIVLPTILDAQNIHSKYPGRYNMFTECGSSLSTTASITGGGAKVRGLIGKKSKGGVNKAEQLILIEKMEKELAEKSEQLEKLTGQLTTLDQKIFELRTSINRMTDRKRQLDMSLQGVETKIATLKKTIASQEIEAAKVHVDEKDLEQRQVALDEMIKERDAAGARVAKYRAKLDEINAKIDEIFNNLVQVHKDEAKAAHDRYVVVEKKIAAETAAIASSARNIEKIEEVITQIEKDIEKKEKEMVKLDAAEDEADVGAAREALIQLDAKLQEFDERFNELRKNRSALTNEETSNDKLLQNLEEDVTTKKHQLAVLRSKCDDIEKKLDGMRLNVIPVLPSLDNVRPEELKLEIGGVNELSNVPIEELRTLVDELSAQTYAQEYGLRAELANKPEEIGDNEESLEKVPLLPEEELRAITKNEIGDLNFQLKAKEQRLSVTRKNVNISVIDEYRAKVKKYNKETDETNALLKNYEAHHAKSTLIKRIRHDEFKSGLEFMSASLREFYQMITLGGDAVLSATGDPYIEGVKLVVRPPKKTWKNIENLSGGEKTIASLSLVFALHQFRPTPFYVMDEIDAALDFRNVSIIGHYIKSRAKNAQFIIISLRNNMFELANRLIGIFKVNDVTGNIALDPMQVCKSAKALQRTMFGGNIPTLPEEVTAEYNRNRKKMLKEAVADEKEYDILPSSKDLNKAGTLVALETRINKAKKQAEPSEKRPETRQEPSRVTSTRPESQLLAKLGGPNIRLVAPSREELNQRRGGTEADESVALEGAESPPKGRRGRKRRSNGTSPNKTVAPIEEAELTEMRDENATPPTSL</sequence>
<feature type="compositionally biased region" description="Acidic residues" evidence="9">
    <location>
        <begin position="14"/>
        <end position="23"/>
    </location>
</feature>
<feature type="compositionally biased region" description="Basic residues" evidence="9">
    <location>
        <begin position="1494"/>
        <end position="1503"/>
    </location>
</feature>
<evidence type="ECO:0000256" key="8">
    <source>
        <dbReference type="SAM" id="Coils"/>
    </source>
</evidence>
<keyword evidence="6" id="KW-0226">DNA condensation</keyword>
<keyword evidence="12" id="KW-1185">Reference proteome</keyword>
<evidence type="ECO:0000256" key="7">
    <source>
        <dbReference type="ARBA" id="ARBA00023242"/>
    </source>
</evidence>
<feature type="region of interest" description="Disordered" evidence="9">
    <location>
        <begin position="391"/>
        <end position="439"/>
    </location>
</feature>
<dbReference type="GO" id="GO:0005634">
    <property type="term" value="C:nucleus"/>
    <property type="evidence" value="ECO:0007669"/>
    <property type="project" value="UniProtKB-SubCell"/>
</dbReference>
<evidence type="ECO:0000256" key="3">
    <source>
        <dbReference type="ARBA" id="ARBA00022741"/>
    </source>
</evidence>
<evidence type="ECO:0000313" key="12">
    <source>
        <dbReference type="Proteomes" id="UP000835052"/>
    </source>
</evidence>
<dbReference type="GO" id="GO:0016887">
    <property type="term" value="F:ATP hydrolysis activity"/>
    <property type="evidence" value="ECO:0007669"/>
    <property type="project" value="InterPro"/>
</dbReference>
<dbReference type="Gene3D" id="3.40.50.300">
    <property type="entry name" value="P-loop containing nucleotide triphosphate hydrolases"/>
    <property type="match status" value="2"/>
</dbReference>
<keyword evidence="4" id="KW-0067">ATP-binding</keyword>
<comment type="subcellular location">
    <subcellularLocation>
        <location evidence="1">Nucleus</location>
    </subcellularLocation>
</comment>
<comment type="caution">
    <text evidence="11">The sequence shown here is derived from an EMBL/GenBank/DDBJ whole genome shotgun (WGS) entry which is preliminary data.</text>
</comment>
<feature type="domain" description="SMC hinge" evidence="10">
    <location>
        <begin position="619"/>
        <end position="733"/>
    </location>
</feature>
<reference evidence="11" key="1">
    <citation type="submission" date="2020-10" db="EMBL/GenBank/DDBJ databases">
        <authorList>
            <person name="Kikuchi T."/>
        </authorList>
    </citation>
    <scope>NUCLEOTIDE SEQUENCE</scope>
    <source>
        <strain evidence="11">NKZ352</strain>
    </source>
</reference>
<dbReference type="InterPro" id="IPR027417">
    <property type="entry name" value="P-loop_NTPase"/>
</dbReference>
<dbReference type="EMBL" id="CAJGYM010000050">
    <property type="protein sequence ID" value="CAD6195019.1"/>
    <property type="molecule type" value="Genomic_DNA"/>
</dbReference>
<organism evidence="11 12">
    <name type="scientific">Caenorhabditis auriculariae</name>
    <dbReference type="NCBI Taxonomy" id="2777116"/>
    <lineage>
        <taxon>Eukaryota</taxon>
        <taxon>Metazoa</taxon>
        <taxon>Ecdysozoa</taxon>
        <taxon>Nematoda</taxon>
        <taxon>Chromadorea</taxon>
        <taxon>Rhabditida</taxon>
        <taxon>Rhabditina</taxon>
        <taxon>Rhabditomorpha</taxon>
        <taxon>Rhabditoidea</taxon>
        <taxon>Rhabditidae</taxon>
        <taxon>Peloderinae</taxon>
        <taxon>Caenorhabditis</taxon>
    </lineage>
</organism>
<dbReference type="Gene3D" id="1.20.1060.20">
    <property type="match status" value="1"/>
</dbReference>
<evidence type="ECO:0000256" key="6">
    <source>
        <dbReference type="ARBA" id="ARBA00023067"/>
    </source>
</evidence>
<dbReference type="Pfam" id="PF06470">
    <property type="entry name" value="SMC_hinge"/>
    <property type="match status" value="1"/>
</dbReference>
<feature type="coiled-coil region" evidence="8">
    <location>
        <begin position="526"/>
        <end position="595"/>
    </location>
</feature>
<dbReference type="GO" id="GO:0005524">
    <property type="term" value="F:ATP binding"/>
    <property type="evidence" value="ECO:0007669"/>
    <property type="project" value="UniProtKB-KW"/>
</dbReference>
<proteinExistence type="inferred from homology"/>
<evidence type="ECO:0000256" key="2">
    <source>
        <dbReference type="ARBA" id="ARBA00006005"/>
    </source>
</evidence>
<dbReference type="SUPFAM" id="SSF75553">
    <property type="entry name" value="Smc hinge domain"/>
    <property type="match status" value="1"/>
</dbReference>
<accession>A0A8S1HGD3</accession>
<dbReference type="Gene3D" id="3.30.70.1620">
    <property type="match status" value="1"/>
</dbReference>
<dbReference type="InterPro" id="IPR003395">
    <property type="entry name" value="RecF/RecN/SMC_N"/>
</dbReference>
<feature type="region of interest" description="Disordered" evidence="9">
    <location>
        <begin position="1"/>
        <end position="74"/>
    </location>
</feature>
<evidence type="ECO:0000256" key="1">
    <source>
        <dbReference type="ARBA" id="ARBA00004123"/>
    </source>
</evidence>
<feature type="coiled-coil region" evidence="8">
    <location>
        <begin position="777"/>
        <end position="905"/>
    </location>
</feature>
<name>A0A8S1HGD3_9PELO</name>
<evidence type="ECO:0000259" key="10">
    <source>
        <dbReference type="SMART" id="SM00968"/>
    </source>
</evidence>
<feature type="compositionally biased region" description="Basic and acidic residues" evidence="9">
    <location>
        <begin position="391"/>
        <end position="402"/>
    </location>
</feature>
<dbReference type="GO" id="GO:0000796">
    <property type="term" value="C:condensin complex"/>
    <property type="evidence" value="ECO:0007669"/>
    <property type="project" value="TreeGrafter"/>
</dbReference>
<dbReference type="OrthoDB" id="5575062at2759"/>
<keyword evidence="5 8" id="KW-0175">Coiled coil</keyword>
<dbReference type="PANTHER" id="PTHR18937:SF172">
    <property type="entry name" value="STRUCTURAL MAINTENANCE OF CHROMOSOMES PROTEIN"/>
    <property type="match status" value="1"/>
</dbReference>